<sequence length="163" mass="18432">MQGKALERHIGAGDHIHVDLTAPLSNMFFPLMEFIAITGVCWMGIGFLDQLPGIDGSNPAASFPPGTRNLLLAIWAGLSVWRFGLPLIRQRRFRVIVTDRKLLVRREGLSSKYDSIPLSYINRIQRKRNSLVLGVGGHHRPYVINKLPRAKKVESVLKDLQYY</sequence>
<name>M1USJ9_9CORY</name>
<feature type="transmembrane region" description="Helical" evidence="1">
    <location>
        <begin position="68"/>
        <end position="85"/>
    </location>
</feature>
<reference evidence="2 3" key="1">
    <citation type="submission" date="2013-02" db="EMBL/GenBank/DDBJ databases">
        <title>The complete genome sequence of Corynebacterium callunae DSM 20147.</title>
        <authorList>
            <person name="Ruckert C."/>
            <person name="Albersmeier A."/>
            <person name="Kalinowski J."/>
        </authorList>
    </citation>
    <scope>NUCLEOTIDE SEQUENCE [LARGE SCALE GENOMIC DNA]</scope>
    <source>
        <strain evidence="2 3">DSM 20147</strain>
    </source>
</reference>
<evidence type="ECO:0000313" key="3">
    <source>
        <dbReference type="Proteomes" id="UP000011760"/>
    </source>
</evidence>
<dbReference type="KEGG" id="ccn:H924_03260"/>
<dbReference type="HOGENOM" id="CLU_115313_0_0_11"/>
<dbReference type="eggNOG" id="COG3428">
    <property type="taxonomic scope" value="Bacteria"/>
</dbReference>
<dbReference type="PATRIC" id="fig|1121353.3.peg.673"/>
<keyword evidence="1" id="KW-1133">Transmembrane helix</keyword>
<dbReference type="AlphaFoldDB" id="M1USJ9"/>
<keyword evidence="1" id="KW-0472">Membrane</keyword>
<accession>M1USJ9</accession>
<keyword evidence="1" id="KW-0812">Transmembrane</keyword>
<dbReference type="RefSeq" id="WP_015650540.1">
    <property type="nucleotide sequence ID" value="NC_020506.1"/>
</dbReference>
<dbReference type="Proteomes" id="UP000011760">
    <property type="component" value="Chromosome"/>
</dbReference>
<dbReference type="EMBL" id="CP004354">
    <property type="protein sequence ID" value="AGG66102.1"/>
    <property type="molecule type" value="Genomic_DNA"/>
</dbReference>
<organism evidence="2 3">
    <name type="scientific">Corynebacterium callunae DSM 20147</name>
    <dbReference type="NCBI Taxonomy" id="1121353"/>
    <lineage>
        <taxon>Bacteria</taxon>
        <taxon>Bacillati</taxon>
        <taxon>Actinomycetota</taxon>
        <taxon>Actinomycetes</taxon>
        <taxon>Mycobacteriales</taxon>
        <taxon>Corynebacteriaceae</taxon>
        <taxon>Corynebacterium</taxon>
    </lineage>
</organism>
<proteinExistence type="predicted"/>
<protein>
    <submittedName>
        <fullName evidence="2">Membrane protein</fullName>
    </submittedName>
</protein>
<gene>
    <name evidence="2" type="ORF">H924_03260</name>
</gene>
<evidence type="ECO:0000313" key="2">
    <source>
        <dbReference type="EMBL" id="AGG66102.1"/>
    </source>
</evidence>
<feature type="transmembrane region" description="Helical" evidence="1">
    <location>
        <begin position="28"/>
        <end position="48"/>
    </location>
</feature>
<evidence type="ECO:0000256" key="1">
    <source>
        <dbReference type="SAM" id="Phobius"/>
    </source>
</evidence>
<dbReference type="OrthoDB" id="4413216at2"/>
<keyword evidence="3" id="KW-1185">Reference proteome</keyword>
<dbReference type="STRING" id="1121353.H924_03260"/>